<dbReference type="PROSITE" id="PS50846">
    <property type="entry name" value="HMA_2"/>
    <property type="match status" value="1"/>
</dbReference>
<feature type="domain" description="HMA" evidence="1">
    <location>
        <begin position="1"/>
        <end position="59"/>
    </location>
</feature>
<dbReference type="CDD" id="cd00371">
    <property type="entry name" value="HMA"/>
    <property type="match status" value="1"/>
</dbReference>
<dbReference type="Gene3D" id="3.30.70.100">
    <property type="match status" value="1"/>
</dbReference>
<dbReference type="RefSeq" id="WP_305963855.1">
    <property type="nucleotide sequence ID" value="NZ_JAVAMQ010000011.1"/>
</dbReference>
<evidence type="ECO:0000259" key="1">
    <source>
        <dbReference type="PROSITE" id="PS50846"/>
    </source>
</evidence>
<evidence type="ECO:0000313" key="2">
    <source>
        <dbReference type="EMBL" id="MDP5308013.1"/>
    </source>
</evidence>
<dbReference type="Proteomes" id="UP001224997">
    <property type="component" value="Unassembled WGS sequence"/>
</dbReference>
<reference evidence="2 3" key="1">
    <citation type="submission" date="2023-08" db="EMBL/GenBank/DDBJ databases">
        <authorList>
            <person name="Park J.-S."/>
        </authorList>
    </citation>
    <scope>NUCLEOTIDE SEQUENCE [LARGE SCALE GENOMIC DNA]</scope>
    <source>
        <strain evidence="2 3">2205BS29-5</strain>
    </source>
</reference>
<dbReference type="SUPFAM" id="SSF55008">
    <property type="entry name" value="HMA, heavy metal-associated domain"/>
    <property type="match status" value="1"/>
</dbReference>
<organism evidence="2 3">
    <name type="scientific">Paracoccus spongiarum</name>
    <dbReference type="NCBI Taxonomy" id="3064387"/>
    <lineage>
        <taxon>Bacteria</taxon>
        <taxon>Pseudomonadati</taxon>
        <taxon>Pseudomonadota</taxon>
        <taxon>Alphaproteobacteria</taxon>
        <taxon>Rhodobacterales</taxon>
        <taxon>Paracoccaceae</taxon>
        <taxon>Paracoccus</taxon>
    </lineage>
</organism>
<dbReference type="InterPro" id="IPR006121">
    <property type="entry name" value="HMA_dom"/>
</dbReference>
<protein>
    <submittedName>
        <fullName evidence="2">Cation transporter</fullName>
    </submittedName>
</protein>
<comment type="caution">
    <text evidence="2">The sequence shown here is derived from an EMBL/GenBank/DDBJ whole genome shotgun (WGS) entry which is preliminary data.</text>
</comment>
<dbReference type="EMBL" id="JAVAMQ010000011">
    <property type="protein sequence ID" value="MDP5308013.1"/>
    <property type="molecule type" value="Genomic_DNA"/>
</dbReference>
<proteinExistence type="predicted"/>
<evidence type="ECO:0000313" key="3">
    <source>
        <dbReference type="Proteomes" id="UP001224997"/>
    </source>
</evidence>
<sequence>MILSVPDMSCAHCKAAIEAALGRAGGRAEVDLAARTVSVTGLDRPAAEAAIRAAGYAPGPA</sequence>
<dbReference type="InterPro" id="IPR036163">
    <property type="entry name" value="HMA_dom_sf"/>
</dbReference>
<name>A0ABT9JDX3_9RHOB</name>
<keyword evidence="3" id="KW-1185">Reference proteome</keyword>
<dbReference type="Pfam" id="PF00403">
    <property type="entry name" value="HMA"/>
    <property type="match status" value="1"/>
</dbReference>
<gene>
    <name evidence="2" type="ORF">Q5Y72_13040</name>
</gene>
<accession>A0ABT9JDX3</accession>